<dbReference type="AlphaFoldDB" id="A0AA86QY34"/>
<dbReference type="Proteomes" id="UP001642409">
    <property type="component" value="Unassembled WGS sequence"/>
</dbReference>
<reference evidence="1" key="1">
    <citation type="submission" date="2023-06" db="EMBL/GenBank/DDBJ databases">
        <authorList>
            <person name="Kurt Z."/>
        </authorList>
    </citation>
    <scope>NUCLEOTIDE SEQUENCE</scope>
</reference>
<dbReference type="EMBL" id="CATOUU010001005">
    <property type="protein sequence ID" value="CAI9966308.1"/>
    <property type="molecule type" value="Genomic_DNA"/>
</dbReference>
<evidence type="ECO:0000313" key="1">
    <source>
        <dbReference type="EMBL" id="CAI9966308.1"/>
    </source>
</evidence>
<keyword evidence="3" id="KW-1185">Reference proteome</keyword>
<name>A0AA86QY34_9EUKA</name>
<accession>A0AA86QY34</accession>
<sequence>MPDRFLHHNSGRRVLHPELVKDTDFSEKVARGASKLILALKPSSSQQGVIESVRSIIFEVGRNEGYIIFLHSFFGFQVKFDKGEMSIMCVQHAQISSCNGCRSKTQVLAMSNVFRFFRNYKGHMSATFVAYISVKCSIQEVQYFNLFIMTQTQSLHIYEVRNMCNVRNIIKIQLQNFQTEQLINSTQICGFCFIQIQILQFR</sequence>
<proteinExistence type="predicted"/>
<dbReference type="EMBL" id="CAXDID020000432">
    <property type="protein sequence ID" value="CAL6090993.1"/>
    <property type="molecule type" value="Genomic_DNA"/>
</dbReference>
<evidence type="ECO:0000313" key="3">
    <source>
        <dbReference type="Proteomes" id="UP001642409"/>
    </source>
</evidence>
<reference evidence="2 3" key="2">
    <citation type="submission" date="2024-07" db="EMBL/GenBank/DDBJ databases">
        <authorList>
            <person name="Akdeniz Z."/>
        </authorList>
    </citation>
    <scope>NUCLEOTIDE SEQUENCE [LARGE SCALE GENOMIC DNA]</scope>
</reference>
<organism evidence="1">
    <name type="scientific">Hexamita inflata</name>
    <dbReference type="NCBI Taxonomy" id="28002"/>
    <lineage>
        <taxon>Eukaryota</taxon>
        <taxon>Metamonada</taxon>
        <taxon>Diplomonadida</taxon>
        <taxon>Hexamitidae</taxon>
        <taxon>Hexamitinae</taxon>
        <taxon>Hexamita</taxon>
    </lineage>
</organism>
<protein>
    <submittedName>
        <fullName evidence="2">Hypothetical_protein</fullName>
    </submittedName>
</protein>
<gene>
    <name evidence="1" type="ORF">HINF_LOCUS53953</name>
    <name evidence="2" type="ORF">HINF_LOCUS65573</name>
</gene>
<evidence type="ECO:0000313" key="2">
    <source>
        <dbReference type="EMBL" id="CAL6090993.1"/>
    </source>
</evidence>
<comment type="caution">
    <text evidence="1">The sequence shown here is derived from an EMBL/GenBank/DDBJ whole genome shotgun (WGS) entry which is preliminary data.</text>
</comment>